<evidence type="ECO:0000313" key="5">
    <source>
        <dbReference type="Proteomes" id="UP000620670"/>
    </source>
</evidence>
<reference evidence="5" key="1">
    <citation type="submission" date="2020-12" db="EMBL/GenBank/DDBJ databases">
        <title>Hymenobacter sp.</title>
        <authorList>
            <person name="Kim M.K."/>
        </authorList>
    </citation>
    <scope>NUCLEOTIDE SEQUENCE [LARGE SCALE GENOMIC DNA]</scope>
    <source>
        <strain evidence="5">BT325</strain>
    </source>
</reference>
<dbReference type="SUPFAM" id="SSF52172">
    <property type="entry name" value="CheY-like"/>
    <property type="match status" value="1"/>
</dbReference>
<dbReference type="InterPro" id="IPR001789">
    <property type="entry name" value="Sig_transdc_resp-reg_receiver"/>
</dbReference>
<protein>
    <submittedName>
        <fullName evidence="4">Response regulator</fullName>
    </submittedName>
</protein>
<dbReference type="InterPro" id="IPR011006">
    <property type="entry name" value="CheY-like_superfamily"/>
</dbReference>
<comment type="caution">
    <text evidence="4">The sequence shown here is derived from an EMBL/GenBank/DDBJ whole genome shotgun (WGS) entry which is preliminary data.</text>
</comment>
<dbReference type="EMBL" id="JAELXT010000007">
    <property type="protein sequence ID" value="MBJ6125624.1"/>
    <property type="molecule type" value="Genomic_DNA"/>
</dbReference>
<accession>A0ABS0XZY7</accession>
<dbReference type="InterPro" id="IPR050595">
    <property type="entry name" value="Bact_response_regulator"/>
</dbReference>
<keyword evidence="5" id="KW-1185">Reference proteome</keyword>
<dbReference type="Gene3D" id="3.40.50.2300">
    <property type="match status" value="1"/>
</dbReference>
<keyword evidence="1 2" id="KW-0597">Phosphoprotein</keyword>
<organism evidence="4 5">
    <name type="scientific">Microvirga splendida</name>
    <dbReference type="NCBI Taxonomy" id="2795727"/>
    <lineage>
        <taxon>Bacteria</taxon>
        <taxon>Pseudomonadati</taxon>
        <taxon>Pseudomonadota</taxon>
        <taxon>Alphaproteobacteria</taxon>
        <taxon>Hyphomicrobiales</taxon>
        <taxon>Methylobacteriaceae</taxon>
        <taxon>Microvirga</taxon>
    </lineage>
</organism>
<evidence type="ECO:0000256" key="1">
    <source>
        <dbReference type="ARBA" id="ARBA00022553"/>
    </source>
</evidence>
<feature type="modified residue" description="4-aspartylphosphate" evidence="2">
    <location>
        <position position="59"/>
    </location>
</feature>
<evidence type="ECO:0000313" key="4">
    <source>
        <dbReference type="EMBL" id="MBJ6125624.1"/>
    </source>
</evidence>
<dbReference type="Proteomes" id="UP000620670">
    <property type="component" value="Unassembled WGS sequence"/>
</dbReference>
<evidence type="ECO:0000256" key="2">
    <source>
        <dbReference type="PROSITE-ProRule" id="PRU00169"/>
    </source>
</evidence>
<evidence type="ECO:0000259" key="3">
    <source>
        <dbReference type="PROSITE" id="PS50110"/>
    </source>
</evidence>
<dbReference type="PANTHER" id="PTHR44591:SF21">
    <property type="entry name" value="TWO-COMPONENT RESPONSE REGULATOR"/>
    <property type="match status" value="1"/>
</dbReference>
<feature type="domain" description="Response regulatory" evidence="3">
    <location>
        <begin position="8"/>
        <end position="122"/>
    </location>
</feature>
<sequence>MGQAIRRKVLVVEDEPELRHLAATVIEEADLDVVEVDTADAALAFLQDHADEVVMVFTDVTLPGRADGVDLTLACAARWPHIRVLVTSGRVRLPKDGLPRTAQFLPKPWRALDVLVAVDKAARGAGIPTTAPTA</sequence>
<proteinExistence type="predicted"/>
<gene>
    <name evidence="4" type="ORF">JAO75_09385</name>
</gene>
<dbReference type="PANTHER" id="PTHR44591">
    <property type="entry name" value="STRESS RESPONSE REGULATOR PROTEIN 1"/>
    <property type="match status" value="1"/>
</dbReference>
<dbReference type="RefSeq" id="WP_199048589.1">
    <property type="nucleotide sequence ID" value="NZ_JAELXT010000007.1"/>
</dbReference>
<name>A0ABS0XZY7_9HYPH</name>
<dbReference type="SMART" id="SM00448">
    <property type="entry name" value="REC"/>
    <property type="match status" value="1"/>
</dbReference>
<dbReference type="Pfam" id="PF00072">
    <property type="entry name" value="Response_reg"/>
    <property type="match status" value="1"/>
</dbReference>
<dbReference type="PROSITE" id="PS50110">
    <property type="entry name" value="RESPONSE_REGULATORY"/>
    <property type="match status" value="1"/>
</dbReference>